<accession>A0A0M3JX04</accession>
<dbReference type="WBParaSite" id="ASIM_0001285201-mRNA-1">
    <property type="protein sequence ID" value="ASIM_0001285201-mRNA-1"/>
    <property type="gene ID" value="ASIM_0001285201"/>
</dbReference>
<dbReference type="EMBL" id="UYRR01031168">
    <property type="protein sequence ID" value="VDK47085.1"/>
    <property type="molecule type" value="Genomic_DNA"/>
</dbReference>
<dbReference type="AlphaFoldDB" id="A0A0M3JX04"/>
<evidence type="ECO:0000313" key="1">
    <source>
        <dbReference type="EMBL" id="VDK47085.1"/>
    </source>
</evidence>
<evidence type="ECO:0000313" key="3">
    <source>
        <dbReference type="WBParaSite" id="ASIM_0001285201-mRNA-1"/>
    </source>
</evidence>
<dbReference type="Proteomes" id="UP000267096">
    <property type="component" value="Unassembled WGS sequence"/>
</dbReference>
<protein>
    <submittedName>
        <fullName evidence="3">Transposase</fullName>
    </submittedName>
</protein>
<proteinExistence type="predicted"/>
<reference evidence="1 2" key="2">
    <citation type="submission" date="2018-11" db="EMBL/GenBank/DDBJ databases">
        <authorList>
            <consortium name="Pathogen Informatics"/>
        </authorList>
    </citation>
    <scope>NUCLEOTIDE SEQUENCE [LARGE SCALE GENOMIC DNA]</scope>
</reference>
<sequence>MDYVCMIDDCICRLCTLKAADKACTMETDVSKKKSQIAAVGLDWLRVAAVIKVAVEEVVKLLVDAKMDGWM</sequence>
<keyword evidence="2" id="KW-1185">Reference proteome</keyword>
<evidence type="ECO:0000313" key="2">
    <source>
        <dbReference type="Proteomes" id="UP000267096"/>
    </source>
</evidence>
<name>A0A0M3JX04_ANISI</name>
<gene>
    <name evidence="1" type="ORF">ASIM_LOCUS12318</name>
</gene>
<organism evidence="3">
    <name type="scientific">Anisakis simplex</name>
    <name type="common">Herring worm</name>
    <dbReference type="NCBI Taxonomy" id="6269"/>
    <lineage>
        <taxon>Eukaryota</taxon>
        <taxon>Metazoa</taxon>
        <taxon>Ecdysozoa</taxon>
        <taxon>Nematoda</taxon>
        <taxon>Chromadorea</taxon>
        <taxon>Rhabditida</taxon>
        <taxon>Spirurina</taxon>
        <taxon>Ascaridomorpha</taxon>
        <taxon>Ascaridoidea</taxon>
        <taxon>Anisakidae</taxon>
        <taxon>Anisakis</taxon>
        <taxon>Anisakis simplex complex</taxon>
    </lineage>
</organism>
<reference evidence="3" key="1">
    <citation type="submission" date="2017-02" db="UniProtKB">
        <authorList>
            <consortium name="WormBaseParasite"/>
        </authorList>
    </citation>
    <scope>IDENTIFICATION</scope>
</reference>